<dbReference type="EC" id="2.8.1.7" evidence="3"/>
<organism evidence="12 13">
    <name type="scientific">Dyadobacter subterraneus</name>
    <dbReference type="NCBI Taxonomy" id="2773304"/>
    <lineage>
        <taxon>Bacteria</taxon>
        <taxon>Pseudomonadati</taxon>
        <taxon>Bacteroidota</taxon>
        <taxon>Cytophagia</taxon>
        <taxon>Cytophagales</taxon>
        <taxon>Spirosomataceae</taxon>
        <taxon>Dyadobacter</taxon>
    </lineage>
</organism>
<comment type="catalytic activity">
    <reaction evidence="9">
        <text>(sulfur carrier)-H + L-cysteine = (sulfur carrier)-SH + L-alanine</text>
        <dbReference type="Rhea" id="RHEA:43892"/>
        <dbReference type="Rhea" id="RHEA-COMP:14737"/>
        <dbReference type="Rhea" id="RHEA-COMP:14739"/>
        <dbReference type="ChEBI" id="CHEBI:29917"/>
        <dbReference type="ChEBI" id="CHEBI:35235"/>
        <dbReference type="ChEBI" id="CHEBI:57972"/>
        <dbReference type="ChEBI" id="CHEBI:64428"/>
        <dbReference type="EC" id="2.8.1.7"/>
    </reaction>
</comment>
<dbReference type="InterPro" id="IPR020578">
    <property type="entry name" value="Aminotrans_V_PyrdxlP_BS"/>
</dbReference>
<dbReference type="PANTHER" id="PTHR11601:SF34">
    <property type="entry name" value="CYSTEINE DESULFURASE"/>
    <property type="match status" value="1"/>
</dbReference>
<proteinExistence type="inferred from homology"/>
<dbReference type="RefSeq" id="WP_194123119.1">
    <property type="nucleotide sequence ID" value="NZ_JACYGY010000001.1"/>
</dbReference>
<keyword evidence="6" id="KW-0663">Pyridoxal phosphate</keyword>
<accession>A0ABR9WLP9</accession>
<comment type="cofactor">
    <cofactor evidence="1 10">
        <name>pyridoxal 5'-phosphate</name>
        <dbReference type="ChEBI" id="CHEBI:597326"/>
    </cofactor>
</comment>
<evidence type="ECO:0000256" key="7">
    <source>
        <dbReference type="ARBA" id="ARBA00023004"/>
    </source>
</evidence>
<evidence type="ECO:0000313" key="13">
    <source>
        <dbReference type="Proteomes" id="UP000634134"/>
    </source>
</evidence>
<evidence type="ECO:0000256" key="6">
    <source>
        <dbReference type="ARBA" id="ARBA00022898"/>
    </source>
</evidence>
<dbReference type="Pfam" id="PF00266">
    <property type="entry name" value="Aminotran_5"/>
    <property type="match status" value="1"/>
</dbReference>
<dbReference type="Gene3D" id="3.90.1150.10">
    <property type="entry name" value="Aspartate Aminotransferase, domain 1"/>
    <property type="match status" value="1"/>
</dbReference>
<dbReference type="PIRSF" id="PIRSF005572">
    <property type="entry name" value="NifS"/>
    <property type="match status" value="1"/>
</dbReference>
<comment type="similarity">
    <text evidence="2">Belongs to the class-V pyridoxal-phosphate-dependent aminotransferase family. NifS/IscS subfamily.</text>
</comment>
<keyword evidence="4" id="KW-0808">Transferase</keyword>
<evidence type="ECO:0000256" key="2">
    <source>
        <dbReference type="ARBA" id="ARBA00006490"/>
    </source>
</evidence>
<gene>
    <name evidence="12" type="ORF">IEE83_24695</name>
</gene>
<dbReference type="InterPro" id="IPR000192">
    <property type="entry name" value="Aminotrans_V_dom"/>
</dbReference>
<evidence type="ECO:0000256" key="10">
    <source>
        <dbReference type="RuleBase" id="RU004504"/>
    </source>
</evidence>
<reference evidence="13" key="1">
    <citation type="submission" date="2023-07" db="EMBL/GenBank/DDBJ databases">
        <title>Dyadobacter sp. nov 'subterranea' isolated from contaminted grondwater.</title>
        <authorList>
            <person name="Szabo I."/>
            <person name="Al-Omari J."/>
            <person name="Szerdahelyi S.G."/>
            <person name="Rado J."/>
        </authorList>
    </citation>
    <scope>NUCLEOTIDE SEQUENCE [LARGE SCALE GENOMIC DNA]</scope>
    <source>
        <strain evidence="13">UP-52</strain>
    </source>
</reference>
<evidence type="ECO:0000256" key="4">
    <source>
        <dbReference type="ARBA" id="ARBA00022679"/>
    </source>
</evidence>
<evidence type="ECO:0000256" key="9">
    <source>
        <dbReference type="ARBA" id="ARBA00050776"/>
    </source>
</evidence>
<dbReference type="InterPro" id="IPR015424">
    <property type="entry name" value="PyrdxlP-dep_Trfase"/>
</dbReference>
<keyword evidence="13" id="KW-1185">Reference proteome</keyword>
<evidence type="ECO:0000256" key="1">
    <source>
        <dbReference type="ARBA" id="ARBA00001933"/>
    </source>
</evidence>
<dbReference type="InterPro" id="IPR016454">
    <property type="entry name" value="Cysteine_dSase"/>
</dbReference>
<feature type="domain" description="Aminotransferase class V" evidence="11">
    <location>
        <begin position="3"/>
        <end position="366"/>
    </location>
</feature>
<dbReference type="Gene3D" id="1.10.260.50">
    <property type="match status" value="1"/>
</dbReference>
<evidence type="ECO:0000256" key="5">
    <source>
        <dbReference type="ARBA" id="ARBA00022723"/>
    </source>
</evidence>
<keyword evidence="5" id="KW-0479">Metal-binding</keyword>
<keyword evidence="7" id="KW-0408">Iron</keyword>
<dbReference type="Proteomes" id="UP000634134">
    <property type="component" value="Unassembled WGS sequence"/>
</dbReference>
<dbReference type="EMBL" id="JACYGY010000001">
    <property type="protein sequence ID" value="MBE9465094.1"/>
    <property type="molecule type" value="Genomic_DNA"/>
</dbReference>
<dbReference type="Gene3D" id="3.40.640.10">
    <property type="entry name" value="Type I PLP-dependent aspartate aminotransferase-like (Major domain)"/>
    <property type="match status" value="1"/>
</dbReference>
<protein>
    <recommendedName>
        <fullName evidence="3">cysteine desulfurase</fullName>
        <ecNumber evidence="3">2.8.1.7</ecNumber>
    </recommendedName>
</protein>
<evidence type="ECO:0000313" key="12">
    <source>
        <dbReference type="EMBL" id="MBE9465094.1"/>
    </source>
</evidence>
<dbReference type="PANTHER" id="PTHR11601">
    <property type="entry name" value="CYSTEINE DESULFURYLASE FAMILY MEMBER"/>
    <property type="match status" value="1"/>
</dbReference>
<dbReference type="InterPro" id="IPR015422">
    <property type="entry name" value="PyrdxlP-dep_Trfase_small"/>
</dbReference>
<evidence type="ECO:0000256" key="8">
    <source>
        <dbReference type="ARBA" id="ARBA00023014"/>
    </source>
</evidence>
<dbReference type="PROSITE" id="PS00595">
    <property type="entry name" value="AA_TRANSFER_CLASS_5"/>
    <property type="match status" value="1"/>
</dbReference>
<evidence type="ECO:0000256" key="3">
    <source>
        <dbReference type="ARBA" id="ARBA00012239"/>
    </source>
</evidence>
<dbReference type="InterPro" id="IPR015421">
    <property type="entry name" value="PyrdxlP-dep_Trfase_major"/>
</dbReference>
<dbReference type="SUPFAM" id="SSF53383">
    <property type="entry name" value="PLP-dependent transferases"/>
    <property type="match status" value="1"/>
</dbReference>
<keyword evidence="8" id="KW-0411">Iron-sulfur</keyword>
<comment type="caution">
    <text evidence="12">The sequence shown here is derived from an EMBL/GenBank/DDBJ whole genome shotgun (WGS) entry which is preliminary data.</text>
</comment>
<evidence type="ECO:0000259" key="11">
    <source>
        <dbReference type="Pfam" id="PF00266"/>
    </source>
</evidence>
<sequence>MEIYCDSAATTAIDPEVIEAILPYLTTNFGNPSSSHWAGRKVREMIDHSRNTIARLLGVTAEEIFFVSGATEANNLALSESIREYELTHAITSKIEHKAVLQPLLKREREGDIEISYVKLDKNGNVDLEHLEHLLDANPQSLISLMHANNEIGNITDIEAISKLAEKYNAVFHTDTTQTIGKVKIDLKEFPVDFLVGSAHKFHGPKGVGFIYINKKHKLKPQILGGAQEKGQRGGTENVIGIAGLAKALEISYRDFDNIHEKTAALKQRLITQLENSGIPDLGFNGESKSSTKSLSSIVNISFPCLQSGSLVNNLDTFGIAVSGGSACSNLGNGGSHVISAIQHDDNKENVRFSFSKFNTTEEIDQIVSTIAKIYEVDNSNIPEESIAAQQSFTWVP</sequence>
<name>A0ABR9WLP9_9BACT</name>